<keyword evidence="4 9" id="KW-0812">Transmembrane</keyword>
<feature type="region of interest" description="Disordered" evidence="8">
    <location>
        <begin position="502"/>
        <end position="522"/>
    </location>
</feature>
<evidence type="ECO:0000259" key="10">
    <source>
        <dbReference type="PROSITE" id="PS50850"/>
    </source>
</evidence>
<sequence length="536" mass="57236">MAPRILERNAADKASAMSFRQRMALFTPAVAFVTIYTSAAMFNFGYDVGVFSGLQAMGPFKKRFGKCDADGTCSIPSYLSSVMNSTPYLGKLLGTWVAAPLAERFGRKKSLLFIAVCSIIGTVLQIAATTAAQFTVGRITCYFMTGICMLMIPSYLAETAPQELRGLIGGQVQIQIMFSQVIANLINYGTKQLDTDACWMIPLAIQFVMPSILIAAYPFLVESPRWLISRGNTEAASAALRKLRKNTDPQTLAEELSVMLYARTNEGKGGWTEVFTGTNKRRAGIAILGMLAQQLSGQIFTSQYGVLFYQQQGYTNSFALGICYTTLQFVTALTTSLIVDRVGRRPLLLLGGLAQATFLYLVGGLGTISRPNRAEKDALVAGLMLFGVSFGLTWAPLSYITMAEAPARRVAEKTAMLANSVSIACAFAISFSVPYLVNADYAGLGARVGFLYGSTAVAVTALCWLFVPEMKGRSLEELDALFELGTATRAFGSAVVRVAGGGGGGGRGEGEDGDGLEVGAGSGKAGKLVVEQVERA</sequence>
<keyword evidence="11" id="KW-0762">Sugar transport</keyword>
<dbReference type="GO" id="GO:0005351">
    <property type="term" value="F:carbohydrate:proton symporter activity"/>
    <property type="evidence" value="ECO:0007669"/>
    <property type="project" value="TreeGrafter"/>
</dbReference>
<feature type="domain" description="Major facilitator superfamily (MFS) profile" evidence="10">
    <location>
        <begin position="33"/>
        <end position="471"/>
    </location>
</feature>
<reference evidence="11 12" key="1">
    <citation type="submission" date="2016-10" db="EMBL/GenBank/DDBJ databases">
        <title>Proteomics and genomics reveal pathogen-plant mechanisms compatible with a hemibiotrophic lifestyle of Diplodia corticola.</title>
        <authorList>
            <person name="Fernandes I."/>
            <person name="De Jonge R."/>
            <person name="Van De Peer Y."/>
            <person name="Devreese B."/>
            <person name="Alves A."/>
            <person name="Esteves A.C."/>
        </authorList>
    </citation>
    <scope>NUCLEOTIDE SEQUENCE [LARGE SCALE GENOMIC DNA]</scope>
    <source>
        <strain evidence="11 12">CBS 112549</strain>
    </source>
</reference>
<dbReference type="InterPro" id="IPR036259">
    <property type="entry name" value="MFS_trans_sf"/>
</dbReference>
<dbReference type="InterPro" id="IPR005829">
    <property type="entry name" value="Sugar_transporter_CS"/>
</dbReference>
<keyword evidence="6 9" id="KW-0472">Membrane</keyword>
<comment type="similarity">
    <text evidence="2 7">Belongs to the major facilitator superfamily. Sugar transporter (TC 2.A.1.1) family.</text>
</comment>
<evidence type="ECO:0000256" key="8">
    <source>
        <dbReference type="SAM" id="MobiDB-lite"/>
    </source>
</evidence>
<accession>A0A1J9QY56</accession>
<dbReference type="Pfam" id="PF00083">
    <property type="entry name" value="Sugar_tr"/>
    <property type="match status" value="1"/>
</dbReference>
<feature type="transmembrane region" description="Helical" evidence="9">
    <location>
        <begin position="285"/>
        <end position="306"/>
    </location>
</feature>
<dbReference type="PANTHER" id="PTHR48022:SF77">
    <property type="entry name" value="MAJOR FACILITATOR SUPERFAMILY (MFS) PROFILE DOMAIN-CONTAINING PROTEIN"/>
    <property type="match status" value="1"/>
</dbReference>
<dbReference type="PROSITE" id="PS00216">
    <property type="entry name" value="SUGAR_TRANSPORT_1"/>
    <property type="match status" value="2"/>
</dbReference>
<comment type="subcellular location">
    <subcellularLocation>
        <location evidence="1">Membrane</location>
        <topology evidence="1">Multi-pass membrane protein</topology>
    </subcellularLocation>
</comment>
<feature type="transmembrane region" description="Helical" evidence="9">
    <location>
        <begin position="318"/>
        <end position="339"/>
    </location>
</feature>
<feature type="transmembrane region" description="Helical" evidence="9">
    <location>
        <begin position="414"/>
        <end position="437"/>
    </location>
</feature>
<dbReference type="PRINTS" id="PR00171">
    <property type="entry name" value="SUGRTRNSPORT"/>
</dbReference>
<dbReference type="PROSITE" id="PS50850">
    <property type="entry name" value="MFS"/>
    <property type="match status" value="1"/>
</dbReference>
<dbReference type="InterPro" id="IPR050360">
    <property type="entry name" value="MFS_Sugar_Transporters"/>
</dbReference>
<evidence type="ECO:0000313" key="11">
    <source>
        <dbReference type="EMBL" id="OJD32930.1"/>
    </source>
</evidence>
<gene>
    <name evidence="11" type="ORF">BKCO1_3500049</name>
</gene>
<evidence type="ECO:0000256" key="7">
    <source>
        <dbReference type="RuleBase" id="RU003346"/>
    </source>
</evidence>
<evidence type="ECO:0000256" key="2">
    <source>
        <dbReference type="ARBA" id="ARBA00010992"/>
    </source>
</evidence>
<feature type="transmembrane region" description="Helical" evidence="9">
    <location>
        <begin position="139"/>
        <end position="157"/>
    </location>
</feature>
<keyword evidence="3 7" id="KW-0813">Transport</keyword>
<dbReference type="RefSeq" id="XP_020129190.1">
    <property type="nucleotide sequence ID" value="XM_020274795.1"/>
</dbReference>
<dbReference type="Proteomes" id="UP000183809">
    <property type="component" value="Unassembled WGS sequence"/>
</dbReference>
<comment type="caution">
    <text evidence="11">The sequence shown here is derived from an EMBL/GenBank/DDBJ whole genome shotgun (WGS) entry which is preliminary data.</text>
</comment>
<feature type="transmembrane region" description="Helical" evidence="9">
    <location>
        <begin position="346"/>
        <end position="366"/>
    </location>
</feature>
<feature type="transmembrane region" description="Helical" evidence="9">
    <location>
        <begin position="378"/>
        <end position="402"/>
    </location>
</feature>
<dbReference type="NCBIfam" id="TIGR00879">
    <property type="entry name" value="SP"/>
    <property type="match status" value="1"/>
</dbReference>
<organism evidence="11 12">
    <name type="scientific">Diplodia corticola</name>
    <dbReference type="NCBI Taxonomy" id="236234"/>
    <lineage>
        <taxon>Eukaryota</taxon>
        <taxon>Fungi</taxon>
        <taxon>Dikarya</taxon>
        <taxon>Ascomycota</taxon>
        <taxon>Pezizomycotina</taxon>
        <taxon>Dothideomycetes</taxon>
        <taxon>Dothideomycetes incertae sedis</taxon>
        <taxon>Botryosphaeriales</taxon>
        <taxon>Botryosphaeriaceae</taxon>
        <taxon>Diplodia</taxon>
    </lineage>
</organism>
<dbReference type="FunFam" id="1.20.1250.20:FF:000078">
    <property type="entry name" value="MFS maltose transporter, putative"/>
    <property type="match status" value="1"/>
</dbReference>
<dbReference type="EMBL" id="MNUE01000035">
    <property type="protein sequence ID" value="OJD32930.1"/>
    <property type="molecule type" value="Genomic_DNA"/>
</dbReference>
<dbReference type="InterPro" id="IPR003663">
    <property type="entry name" value="Sugar/inositol_transpt"/>
</dbReference>
<feature type="transmembrane region" description="Helical" evidence="9">
    <location>
        <begin position="111"/>
        <end position="132"/>
    </location>
</feature>
<name>A0A1J9QY56_9PEZI</name>
<keyword evidence="12" id="KW-1185">Reference proteome</keyword>
<keyword evidence="5 9" id="KW-1133">Transmembrane helix</keyword>
<evidence type="ECO:0000313" key="12">
    <source>
        <dbReference type="Proteomes" id="UP000183809"/>
    </source>
</evidence>
<dbReference type="Gene3D" id="1.20.1250.20">
    <property type="entry name" value="MFS general substrate transporter like domains"/>
    <property type="match status" value="1"/>
</dbReference>
<dbReference type="GeneID" id="31015056"/>
<evidence type="ECO:0000256" key="3">
    <source>
        <dbReference type="ARBA" id="ARBA00022448"/>
    </source>
</evidence>
<dbReference type="GO" id="GO:0016020">
    <property type="term" value="C:membrane"/>
    <property type="evidence" value="ECO:0007669"/>
    <property type="project" value="UniProtKB-SubCell"/>
</dbReference>
<evidence type="ECO:0000256" key="1">
    <source>
        <dbReference type="ARBA" id="ARBA00004141"/>
    </source>
</evidence>
<dbReference type="AlphaFoldDB" id="A0A1J9QY56"/>
<dbReference type="SUPFAM" id="SSF103473">
    <property type="entry name" value="MFS general substrate transporter"/>
    <property type="match status" value="1"/>
</dbReference>
<proteinExistence type="inferred from homology"/>
<evidence type="ECO:0000256" key="6">
    <source>
        <dbReference type="ARBA" id="ARBA00023136"/>
    </source>
</evidence>
<evidence type="ECO:0000256" key="5">
    <source>
        <dbReference type="ARBA" id="ARBA00022989"/>
    </source>
</evidence>
<feature type="transmembrane region" description="Helical" evidence="9">
    <location>
        <begin position="23"/>
        <end position="44"/>
    </location>
</feature>
<feature type="transmembrane region" description="Helical" evidence="9">
    <location>
        <begin position="199"/>
        <end position="220"/>
    </location>
</feature>
<feature type="transmembrane region" description="Helical" evidence="9">
    <location>
        <begin position="449"/>
        <end position="467"/>
    </location>
</feature>
<evidence type="ECO:0000256" key="4">
    <source>
        <dbReference type="ARBA" id="ARBA00022692"/>
    </source>
</evidence>
<dbReference type="InterPro" id="IPR020846">
    <property type="entry name" value="MFS_dom"/>
</dbReference>
<protein>
    <submittedName>
        <fullName evidence="11">Sugar transporter</fullName>
    </submittedName>
</protein>
<dbReference type="OrthoDB" id="6612291at2759"/>
<evidence type="ECO:0000256" key="9">
    <source>
        <dbReference type="SAM" id="Phobius"/>
    </source>
</evidence>
<dbReference type="PANTHER" id="PTHR48022">
    <property type="entry name" value="PLASTIDIC GLUCOSE TRANSPORTER 4"/>
    <property type="match status" value="1"/>
</dbReference>
<dbReference type="InterPro" id="IPR005828">
    <property type="entry name" value="MFS_sugar_transport-like"/>
</dbReference>